<dbReference type="Gene3D" id="3.40.30.10">
    <property type="entry name" value="Glutaredoxin"/>
    <property type="match status" value="1"/>
</dbReference>
<protein>
    <recommendedName>
        <fullName evidence="5">Glutathione S-transferase</fullName>
    </recommendedName>
</protein>
<dbReference type="SUPFAM" id="SSF52833">
    <property type="entry name" value="Thioredoxin-like"/>
    <property type="match status" value="1"/>
</dbReference>
<dbReference type="InterPro" id="IPR010987">
    <property type="entry name" value="Glutathione-S-Trfase_C-like"/>
</dbReference>
<dbReference type="PANTHER" id="PTHR11571">
    <property type="entry name" value="GLUTATHIONE S-TRANSFERASE"/>
    <property type="match status" value="1"/>
</dbReference>
<dbReference type="CDD" id="cd00570">
    <property type="entry name" value="GST_N_family"/>
    <property type="match status" value="1"/>
</dbReference>
<evidence type="ECO:0000313" key="4">
    <source>
        <dbReference type="Proteomes" id="UP001151582"/>
    </source>
</evidence>
<feature type="domain" description="GST N-terminal" evidence="1">
    <location>
        <begin position="3"/>
        <end position="83"/>
    </location>
</feature>
<dbReference type="OrthoDB" id="414243at2759"/>
<dbReference type="InterPro" id="IPR004045">
    <property type="entry name" value="Glutathione_S-Trfase_N"/>
</dbReference>
<evidence type="ECO:0008006" key="5">
    <source>
        <dbReference type="Google" id="ProtNLM"/>
    </source>
</evidence>
<dbReference type="EMBL" id="JANBQB010000165">
    <property type="protein sequence ID" value="KAJ1980500.1"/>
    <property type="molecule type" value="Genomic_DNA"/>
</dbReference>
<evidence type="ECO:0000259" key="1">
    <source>
        <dbReference type="PROSITE" id="PS50404"/>
    </source>
</evidence>
<keyword evidence="4" id="KW-1185">Reference proteome</keyword>
<proteinExistence type="predicted"/>
<dbReference type="SUPFAM" id="SSF47616">
    <property type="entry name" value="GST C-terminal domain-like"/>
    <property type="match status" value="1"/>
</dbReference>
<dbReference type="AlphaFoldDB" id="A0A9W8B465"/>
<dbReference type="InterPro" id="IPR050213">
    <property type="entry name" value="GST_superfamily"/>
</dbReference>
<evidence type="ECO:0000313" key="3">
    <source>
        <dbReference type="EMBL" id="KAJ1980500.1"/>
    </source>
</evidence>
<dbReference type="PROSITE" id="PS50405">
    <property type="entry name" value="GST_CTER"/>
    <property type="match status" value="1"/>
</dbReference>
<gene>
    <name evidence="3" type="ORF">H4R34_002427</name>
</gene>
<name>A0A9W8B465_9FUNG</name>
<reference evidence="3" key="1">
    <citation type="submission" date="2022-07" db="EMBL/GenBank/DDBJ databases">
        <title>Phylogenomic reconstructions and comparative analyses of Kickxellomycotina fungi.</title>
        <authorList>
            <person name="Reynolds N.K."/>
            <person name="Stajich J.E."/>
            <person name="Barry K."/>
            <person name="Grigoriev I.V."/>
            <person name="Crous P."/>
            <person name="Smith M.E."/>
        </authorList>
    </citation>
    <scope>NUCLEOTIDE SEQUENCE</scope>
    <source>
        <strain evidence="3">RSA 567</strain>
    </source>
</reference>
<evidence type="ECO:0000259" key="2">
    <source>
        <dbReference type="PROSITE" id="PS50405"/>
    </source>
</evidence>
<feature type="domain" description="GST C-terminal" evidence="2">
    <location>
        <begin position="85"/>
        <end position="211"/>
    </location>
</feature>
<comment type="caution">
    <text evidence="3">The sequence shown here is derived from an EMBL/GenBank/DDBJ whole genome shotgun (WGS) entry which is preliminary data.</text>
</comment>
<dbReference type="PROSITE" id="PS50404">
    <property type="entry name" value="GST_NTER"/>
    <property type="match status" value="1"/>
</dbReference>
<sequence>MSPSIEIYYFPILGRSAPLYAILDYAGADWAPKYVKDWDLEKANTPFHRVPVLYEKLPSGDTFVLPEAHAIERYFAKRFNLYGDDMRRDALQDAYVSQWNDAFDSVTNLHFEDEAYKDYHTKKFNHAMDLIIKTHGEIWQASPTGLYFGNKIYWVDIVAYTYYQVFSALGLTKDFTDRLGGLDKLKATLDKDPRFQSYIEKEKLRSANYKD</sequence>
<dbReference type="GO" id="GO:0006749">
    <property type="term" value="P:glutathione metabolic process"/>
    <property type="evidence" value="ECO:0007669"/>
    <property type="project" value="TreeGrafter"/>
</dbReference>
<dbReference type="GO" id="GO:0004364">
    <property type="term" value="F:glutathione transferase activity"/>
    <property type="evidence" value="ECO:0007669"/>
    <property type="project" value="TreeGrafter"/>
</dbReference>
<accession>A0A9W8B465</accession>
<dbReference type="InterPro" id="IPR036249">
    <property type="entry name" value="Thioredoxin-like_sf"/>
</dbReference>
<organism evidence="3 4">
    <name type="scientific">Dimargaris verticillata</name>
    <dbReference type="NCBI Taxonomy" id="2761393"/>
    <lineage>
        <taxon>Eukaryota</taxon>
        <taxon>Fungi</taxon>
        <taxon>Fungi incertae sedis</taxon>
        <taxon>Zoopagomycota</taxon>
        <taxon>Kickxellomycotina</taxon>
        <taxon>Dimargaritomycetes</taxon>
        <taxon>Dimargaritales</taxon>
        <taxon>Dimargaritaceae</taxon>
        <taxon>Dimargaris</taxon>
    </lineage>
</organism>
<dbReference type="Gene3D" id="1.20.1050.10">
    <property type="match status" value="1"/>
</dbReference>
<dbReference type="InterPro" id="IPR036282">
    <property type="entry name" value="Glutathione-S-Trfase_C_sf"/>
</dbReference>
<dbReference type="Proteomes" id="UP001151582">
    <property type="component" value="Unassembled WGS sequence"/>
</dbReference>